<accession>A0AA38FWE0</accession>
<reference evidence="2 3" key="1">
    <citation type="journal article" date="2021" name="Nat. Plants">
        <title>The Taxus genome provides insights into paclitaxel biosynthesis.</title>
        <authorList>
            <person name="Xiong X."/>
            <person name="Gou J."/>
            <person name="Liao Q."/>
            <person name="Li Y."/>
            <person name="Zhou Q."/>
            <person name="Bi G."/>
            <person name="Li C."/>
            <person name="Du R."/>
            <person name="Wang X."/>
            <person name="Sun T."/>
            <person name="Guo L."/>
            <person name="Liang H."/>
            <person name="Lu P."/>
            <person name="Wu Y."/>
            <person name="Zhang Z."/>
            <person name="Ro D.K."/>
            <person name="Shang Y."/>
            <person name="Huang S."/>
            <person name="Yan J."/>
        </authorList>
    </citation>
    <scope>NUCLEOTIDE SEQUENCE [LARGE SCALE GENOMIC DNA]</scope>
    <source>
        <strain evidence="2">Ta-2019</strain>
    </source>
</reference>
<sequence length="130" mass="14819">MDNDNGEDSEGSEPSQKQPNDVINNVIDPNVAKNDVVNVNEKENINVNMNVNKVKKLENKRTSLVAELSNDIKRINPPKFDGIALGDGDEKFLSEMEKYFSIRNFLEETKAVWGAYQLSNEASSWWDNWK</sequence>
<feature type="non-terminal residue" evidence="2">
    <location>
        <position position="130"/>
    </location>
</feature>
<evidence type="ECO:0000313" key="2">
    <source>
        <dbReference type="EMBL" id="KAH9311711.1"/>
    </source>
</evidence>
<feature type="compositionally biased region" description="Acidic residues" evidence="1">
    <location>
        <begin position="1"/>
        <end position="11"/>
    </location>
</feature>
<feature type="compositionally biased region" description="Low complexity" evidence="1">
    <location>
        <begin position="19"/>
        <end position="29"/>
    </location>
</feature>
<proteinExistence type="predicted"/>
<name>A0AA38FWE0_TAXCH</name>
<dbReference type="Proteomes" id="UP000824469">
    <property type="component" value="Unassembled WGS sequence"/>
</dbReference>
<dbReference type="AlphaFoldDB" id="A0AA38FWE0"/>
<gene>
    <name evidence="2" type="ORF">KI387_026746</name>
</gene>
<evidence type="ECO:0000313" key="3">
    <source>
        <dbReference type="Proteomes" id="UP000824469"/>
    </source>
</evidence>
<dbReference type="EMBL" id="JAHRHJ020000006">
    <property type="protein sequence ID" value="KAH9311711.1"/>
    <property type="molecule type" value="Genomic_DNA"/>
</dbReference>
<comment type="caution">
    <text evidence="2">The sequence shown here is derived from an EMBL/GenBank/DDBJ whole genome shotgun (WGS) entry which is preliminary data.</text>
</comment>
<organism evidence="2 3">
    <name type="scientific">Taxus chinensis</name>
    <name type="common">Chinese yew</name>
    <name type="synonym">Taxus wallichiana var. chinensis</name>
    <dbReference type="NCBI Taxonomy" id="29808"/>
    <lineage>
        <taxon>Eukaryota</taxon>
        <taxon>Viridiplantae</taxon>
        <taxon>Streptophyta</taxon>
        <taxon>Embryophyta</taxon>
        <taxon>Tracheophyta</taxon>
        <taxon>Spermatophyta</taxon>
        <taxon>Pinopsida</taxon>
        <taxon>Pinidae</taxon>
        <taxon>Conifers II</taxon>
        <taxon>Cupressales</taxon>
        <taxon>Taxaceae</taxon>
        <taxon>Taxus</taxon>
    </lineage>
</organism>
<protein>
    <submittedName>
        <fullName evidence="2">Uncharacterized protein</fullName>
    </submittedName>
</protein>
<keyword evidence="3" id="KW-1185">Reference proteome</keyword>
<feature type="region of interest" description="Disordered" evidence="1">
    <location>
        <begin position="1"/>
        <end position="29"/>
    </location>
</feature>
<evidence type="ECO:0000256" key="1">
    <source>
        <dbReference type="SAM" id="MobiDB-lite"/>
    </source>
</evidence>